<organism evidence="1">
    <name type="scientific">viral metagenome</name>
    <dbReference type="NCBI Taxonomy" id="1070528"/>
    <lineage>
        <taxon>unclassified sequences</taxon>
        <taxon>metagenomes</taxon>
        <taxon>organismal metagenomes</taxon>
    </lineage>
</organism>
<dbReference type="EMBL" id="MN739659">
    <property type="protein sequence ID" value="QHT18746.1"/>
    <property type="molecule type" value="Genomic_DNA"/>
</dbReference>
<dbReference type="AlphaFoldDB" id="A0A6C0DPG3"/>
<sequence>MNEIVLWFNSIYNVGSLFVNSVIFQIKSIDWRTHATNLFLLYCKIASQVKTSYSFYYDNYSIFRDFADTCVYGVKYLVSGALNRRIEPLHTNWISCSYLSFNKSLYQPQYNFVEYFVPIYGDVMEDFSLLEYFKEWFKISLDEVNNENNLIIDAVITTKSSSNRYCRVCNSKNKDIPMSLSDTKSNIRFISIDIYMPAISKDPYVLDLDTDSYLVDNVLFTPAFVRRLMEYNVNSSTFDINYTVKIMDNNIHSFELDSTQYIILEKDGYKIITNC</sequence>
<proteinExistence type="predicted"/>
<evidence type="ECO:0000313" key="1">
    <source>
        <dbReference type="EMBL" id="QHT18746.1"/>
    </source>
</evidence>
<protein>
    <submittedName>
        <fullName evidence="1">Uncharacterized protein</fullName>
    </submittedName>
</protein>
<accession>A0A6C0DPG3</accession>
<name>A0A6C0DPG3_9ZZZZ</name>
<reference evidence="1" key="1">
    <citation type="journal article" date="2020" name="Nature">
        <title>Giant virus diversity and host interactions through global metagenomics.</title>
        <authorList>
            <person name="Schulz F."/>
            <person name="Roux S."/>
            <person name="Paez-Espino D."/>
            <person name="Jungbluth S."/>
            <person name="Walsh D.A."/>
            <person name="Denef V.J."/>
            <person name="McMahon K.D."/>
            <person name="Konstantinidis K.T."/>
            <person name="Eloe-Fadrosh E.A."/>
            <person name="Kyrpides N.C."/>
            <person name="Woyke T."/>
        </authorList>
    </citation>
    <scope>NUCLEOTIDE SEQUENCE</scope>
    <source>
        <strain evidence="1">GVMAG-M-3300023174-49</strain>
    </source>
</reference>